<dbReference type="InterPro" id="IPR011008">
    <property type="entry name" value="Dimeric_a/b-barrel"/>
</dbReference>
<feature type="domain" description="HTH asnC-type" evidence="4">
    <location>
        <begin position="7"/>
        <end position="68"/>
    </location>
</feature>
<proteinExistence type="predicted"/>
<dbReference type="GO" id="GO:0005829">
    <property type="term" value="C:cytosol"/>
    <property type="evidence" value="ECO:0007669"/>
    <property type="project" value="TreeGrafter"/>
</dbReference>
<dbReference type="RefSeq" id="WP_050664202.1">
    <property type="nucleotide sequence ID" value="NZ_CP118494.1"/>
</dbReference>
<dbReference type="STRING" id="74031.SAMN04488077_11946"/>
<dbReference type="PATRIC" id="fig|74031.6.peg.3446"/>
<dbReference type="AlphaFoldDB" id="A0A0L6CQT2"/>
<dbReference type="Pfam" id="PF13412">
    <property type="entry name" value="HTH_24"/>
    <property type="match status" value="1"/>
</dbReference>
<evidence type="ECO:0000259" key="4">
    <source>
        <dbReference type="PROSITE" id="PS50956"/>
    </source>
</evidence>
<sequence length="156" mass="17449">MANSTNIDDFDKRILRIITKNGRISVQALGDAVGLSPTPVARRLRRLEEREIVTGYSAMIDETALGFDVSVFVSVKLDRQIDDALQAFEKAILAFPEVVDCWLMTGSRDYLLRVVTRSMSEFEQFLVGSLTRVKGVAEIESSIPLRRVKQTGSRTP</sequence>
<keyword evidence="6" id="KW-1185">Reference proteome</keyword>
<dbReference type="SMART" id="SM00344">
    <property type="entry name" value="HTH_ASNC"/>
    <property type="match status" value="1"/>
</dbReference>
<evidence type="ECO:0000256" key="1">
    <source>
        <dbReference type="ARBA" id="ARBA00023015"/>
    </source>
</evidence>
<dbReference type="Gene3D" id="1.10.10.10">
    <property type="entry name" value="Winged helix-like DNA-binding domain superfamily/Winged helix DNA-binding domain"/>
    <property type="match status" value="1"/>
</dbReference>
<dbReference type="InterPro" id="IPR036390">
    <property type="entry name" value="WH_DNA-bd_sf"/>
</dbReference>
<reference evidence="6" key="1">
    <citation type="submission" date="2015-07" db="EMBL/GenBank/DDBJ databases">
        <title>Draft Genome Sequence of Roseovarius tolerans EL-164, a producer of N-Acylated Alanine Methyl Esters (NAMEs).</title>
        <authorList>
            <person name="Voget S."/>
            <person name="Bruns H."/>
            <person name="Wagner-Doebler I."/>
            <person name="Schulz S."/>
            <person name="Daniel R."/>
        </authorList>
    </citation>
    <scope>NUCLEOTIDE SEQUENCE [LARGE SCALE GENOMIC DNA]</scope>
    <source>
        <strain evidence="6">EL-164</strain>
    </source>
</reference>
<evidence type="ECO:0000313" key="5">
    <source>
        <dbReference type="EMBL" id="KNX40091.1"/>
    </source>
</evidence>
<name>A0A0L6CQT2_9RHOB</name>
<dbReference type="GO" id="GO:0043565">
    <property type="term" value="F:sequence-specific DNA binding"/>
    <property type="evidence" value="ECO:0007669"/>
    <property type="project" value="InterPro"/>
</dbReference>
<keyword evidence="2" id="KW-0238">DNA-binding</keyword>
<dbReference type="OrthoDB" id="9803143at2"/>
<dbReference type="SUPFAM" id="SSF46785">
    <property type="entry name" value="Winged helix' DNA-binding domain"/>
    <property type="match status" value="1"/>
</dbReference>
<dbReference type="InterPro" id="IPR019888">
    <property type="entry name" value="Tscrpt_reg_AsnC-like"/>
</dbReference>
<dbReference type="Proteomes" id="UP000037046">
    <property type="component" value="Unassembled WGS sequence"/>
</dbReference>
<dbReference type="EMBL" id="LGVV01000070">
    <property type="protein sequence ID" value="KNX40091.1"/>
    <property type="molecule type" value="Genomic_DNA"/>
</dbReference>
<evidence type="ECO:0000313" key="6">
    <source>
        <dbReference type="Proteomes" id="UP000037046"/>
    </source>
</evidence>
<evidence type="ECO:0000256" key="3">
    <source>
        <dbReference type="ARBA" id="ARBA00023163"/>
    </source>
</evidence>
<dbReference type="GO" id="GO:0043200">
    <property type="term" value="P:response to amino acid"/>
    <property type="evidence" value="ECO:0007669"/>
    <property type="project" value="TreeGrafter"/>
</dbReference>
<dbReference type="PRINTS" id="PR00033">
    <property type="entry name" value="HTHASNC"/>
</dbReference>
<dbReference type="SUPFAM" id="SSF54909">
    <property type="entry name" value="Dimeric alpha+beta barrel"/>
    <property type="match status" value="1"/>
</dbReference>
<dbReference type="InterPro" id="IPR000485">
    <property type="entry name" value="AsnC-type_HTH_dom"/>
</dbReference>
<dbReference type="PANTHER" id="PTHR30154:SF34">
    <property type="entry name" value="TRANSCRIPTIONAL REGULATOR AZLB"/>
    <property type="match status" value="1"/>
</dbReference>
<dbReference type="InterPro" id="IPR036388">
    <property type="entry name" value="WH-like_DNA-bd_sf"/>
</dbReference>
<dbReference type="PANTHER" id="PTHR30154">
    <property type="entry name" value="LEUCINE-RESPONSIVE REGULATORY PROTEIN"/>
    <property type="match status" value="1"/>
</dbReference>
<accession>A0A0L6CQT2</accession>
<evidence type="ECO:0000256" key="2">
    <source>
        <dbReference type="ARBA" id="ARBA00023125"/>
    </source>
</evidence>
<keyword evidence="1" id="KW-0805">Transcription regulation</keyword>
<gene>
    <name evidence="5" type="primary">lrp_12</name>
    <name evidence="5" type="ORF">ROTO_33700</name>
</gene>
<dbReference type="Pfam" id="PF01037">
    <property type="entry name" value="AsnC_trans_reg"/>
    <property type="match status" value="1"/>
</dbReference>
<dbReference type="InterPro" id="IPR019887">
    <property type="entry name" value="Tscrpt_reg_AsnC/Lrp_C"/>
</dbReference>
<comment type="caution">
    <text evidence="5">The sequence shown here is derived from an EMBL/GenBank/DDBJ whole genome shotgun (WGS) entry which is preliminary data.</text>
</comment>
<dbReference type="Gene3D" id="3.30.70.920">
    <property type="match status" value="1"/>
</dbReference>
<dbReference type="PROSITE" id="PS50956">
    <property type="entry name" value="HTH_ASNC_2"/>
    <property type="match status" value="1"/>
</dbReference>
<protein>
    <submittedName>
        <fullName evidence="5">Leucine-responsive regulatory protein</fullName>
    </submittedName>
</protein>
<organism evidence="5 6">
    <name type="scientific">Roseovarius tolerans</name>
    <dbReference type="NCBI Taxonomy" id="74031"/>
    <lineage>
        <taxon>Bacteria</taxon>
        <taxon>Pseudomonadati</taxon>
        <taxon>Pseudomonadota</taxon>
        <taxon>Alphaproteobacteria</taxon>
        <taxon>Rhodobacterales</taxon>
        <taxon>Roseobacteraceae</taxon>
        <taxon>Roseovarius</taxon>
    </lineage>
</organism>
<keyword evidence="3" id="KW-0804">Transcription</keyword>